<dbReference type="EMBL" id="AFWA02000006">
    <property type="protein sequence ID" value="EMR10434.1"/>
    <property type="molecule type" value="Genomic_DNA"/>
</dbReference>
<accession>M7PJ08</accession>
<dbReference type="OrthoDB" id="10248987at2759"/>
<dbReference type="RefSeq" id="XP_007873064.1">
    <property type="nucleotide sequence ID" value="XM_007874873.1"/>
</dbReference>
<evidence type="ECO:0000313" key="8">
    <source>
        <dbReference type="Proteomes" id="UP000011958"/>
    </source>
</evidence>
<proteinExistence type="inferred from homology"/>
<dbReference type="HOGENOM" id="CLU_148208_0_0_1"/>
<dbReference type="CDD" id="cd01764">
    <property type="entry name" value="Ubl_Urm1"/>
    <property type="match status" value="1"/>
</dbReference>
<feature type="cross-link" description="Glycyl lysine isopeptide (Gly-Lys) (interchain with K-? in acceptor proteins)" evidence="5">
    <location>
        <position position="107"/>
    </location>
</feature>
<organism evidence="7 8">
    <name type="scientific">Pneumocystis murina (strain B123)</name>
    <name type="common">Mouse pneumocystis pneumonia agent</name>
    <name type="synonym">Pneumocystis carinii f. sp. muris</name>
    <dbReference type="NCBI Taxonomy" id="1069680"/>
    <lineage>
        <taxon>Eukaryota</taxon>
        <taxon>Fungi</taxon>
        <taxon>Dikarya</taxon>
        <taxon>Ascomycota</taxon>
        <taxon>Taphrinomycotina</taxon>
        <taxon>Pneumocystomycetes</taxon>
        <taxon>Pneumocystaceae</taxon>
        <taxon>Pneumocystis</taxon>
    </lineage>
</organism>
<dbReference type="OMA" id="DYELQPN"/>
<keyword evidence="1 5" id="KW-0963">Cytoplasm</keyword>
<dbReference type="STRING" id="1069680.M7PJ08"/>
<dbReference type="GeneID" id="19894847"/>
<dbReference type="HAMAP" id="MF_03048">
    <property type="entry name" value="Urm1"/>
    <property type="match status" value="1"/>
</dbReference>
<dbReference type="InterPro" id="IPR016155">
    <property type="entry name" value="Mopterin_synth/thiamin_S_b"/>
</dbReference>
<keyword evidence="8" id="KW-1185">Reference proteome</keyword>
<dbReference type="GO" id="GO:0034599">
    <property type="term" value="P:cellular response to oxidative stress"/>
    <property type="evidence" value="ECO:0007669"/>
    <property type="project" value="EnsemblFungi"/>
</dbReference>
<dbReference type="GO" id="GO:0031386">
    <property type="term" value="F:protein tag activity"/>
    <property type="evidence" value="ECO:0007669"/>
    <property type="project" value="EnsemblFungi"/>
</dbReference>
<dbReference type="GO" id="GO:0007114">
    <property type="term" value="P:cell budding"/>
    <property type="evidence" value="ECO:0007669"/>
    <property type="project" value="EnsemblFungi"/>
</dbReference>
<dbReference type="SUPFAM" id="SSF54285">
    <property type="entry name" value="MoaD/ThiS"/>
    <property type="match status" value="1"/>
</dbReference>
<evidence type="ECO:0000256" key="3">
    <source>
        <dbReference type="ARBA" id="ARBA00022694"/>
    </source>
</evidence>
<dbReference type="GO" id="GO:0097163">
    <property type="term" value="F:sulfur carrier activity"/>
    <property type="evidence" value="ECO:0007669"/>
    <property type="project" value="EnsemblFungi"/>
</dbReference>
<comment type="similarity">
    <text evidence="5 6">Belongs to the URM1 family.</text>
</comment>
<reference evidence="8" key="1">
    <citation type="journal article" date="2016" name="Nat. Commun.">
        <title>Genome analysis of three Pneumocystis species reveals adaptation mechanisms to life exclusively in mammalian hosts.</title>
        <authorList>
            <person name="Ma L."/>
            <person name="Chen Z."/>
            <person name="Huang D.W."/>
            <person name="Kutty G."/>
            <person name="Ishihara M."/>
            <person name="Wang H."/>
            <person name="Abouelleil A."/>
            <person name="Bishop L."/>
            <person name="Davey E."/>
            <person name="Deng R."/>
            <person name="Deng X."/>
            <person name="Fan L."/>
            <person name="Fantoni G."/>
            <person name="Fitzgerald M."/>
            <person name="Gogineni E."/>
            <person name="Goldberg J.M."/>
            <person name="Handley G."/>
            <person name="Hu X."/>
            <person name="Huber C."/>
            <person name="Jiao X."/>
            <person name="Jones K."/>
            <person name="Levin J.Z."/>
            <person name="Liu Y."/>
            <person name="Macdonald P."/>
            <person name="Melnikov A."/>
            <person name="Raley C."/>
            <person name="Sassi M."/>
            <person name="Sherman B.T."/>
            <person name="Song X."/>
            <person name="Sykes S."/>
            <person name="Tran B."/>
            <person name="Walsh L."/>
            <person name="Xia Y."/>
            <person name="Yang J."/>
            <person name="Young S."/>
            <person name="Zeng Q."/>
            <person name="Zheng X."/>
            <person name="Stephens R."/>
            <person name="Nusbaum C."/>
            <person name="Birren B.W."/>
            <person name="Azadi P."/>
            <person name="Lempicki R.A."/>
            <person name="Cuomo C.A."/>
            <person name="Kovacs J.A."/>
        </authorList>
    </citation>
    <scope>NUCLEOTIDE SEQUENCE [LARGE SCALE GENOMIC DNA]</scope>
    <source>
        <strain evidence="8">B123</strain>
    </source>
</reference>
<comment type="pathway">
    <text evidence="5 6">tRNA modification; 5-methoxycarbonylmethyl-2-thiouridine-tRNA biosynthesis.</text>
</comment>
<sequence>MKDILDITVRFSGGLQTLFGNQNTHHVQLLLSDPVLEGSPPNIAYLIHFLSQNLMNDTRKDLFIKDDTVRPGILVLINNEDWELNNEKYYILQPKDEITFISTLHGG</sequence>
<dbReference type="Gene3D" id="3.10.20.30">
    <property type="match status" value="1"/>
</dbReference>
<dbReference type="PANTHER" id="PTHR14986">
    <property type="entry name" value="RURM1 PROTEIN"/>
    <property type="match status" value="1"/>
</dbReference>
<evidence type="ECO:0000256" key="2">
    <source>
        <dbReference type="ARBA" id="ARBA00022499"/>
    </source>
</evidence>
<evidence type="ECO:0000313" key="7">
    <source>
        <dbReference type="EMBL" id="EMR10434.1"/>
    </source>
</evidence>
<dbReference type="Proteomes" id="UP000011958">
    <property type="component" value="Unassembled WGS sequence"/>
</dbReference>
<comment type="caution">
    <text evidence="7">The sequence shown here is derived from an EMBL/GenBank/DDBJ whole genome shotgun (WGS) entry which is preliminary data.</text>
</comment>
<dbReference type="GO" id="GO:0002143">
    <property type="term" value="P:tRNA wobble position uridine thiolation"/>
    <property type="evidence" value="ECO:0007669"/>
    <property type="project" value="EnsemblFungi"/>
</dbReference>
<comment type="PTM">
    <text evidence="5">C-terminal thiocarboxylation occurs in 2 steps, it is first acyl-adenylated (-COAMP) via the hesA/moeB/thiF part of UBA4, then thiocarboxylated (-COSH) via the rhodanese domain of UBA4.</text>
</comment>
<dbReference type="InterPro" id="IPR015221">
    <property type="entry name" value="Urm1"/>
</dbReference>
<dbReference type="GO" id="GO:0032447">
    <property type="term" value="P:protein urmylation"/>
    <property type="evidence" value="ECO:0007669"/>
    <property type="project" value="UniProtKB-UniRule"/>
</dbReference>
<feature type="modified residue" description="1-thioglycine" evidence="5">
    <location>
        <position position="107"/>
    </location>
</feature>
<keyword evidence="2 5" id="KW-1017">Isopeptide bond</keyword>
<dbReference type="UniPathway" id="UPA00988"/>
<dbReference type="PIRSF" id="PIRSF037379">
    <property type="entry name" value="Ubiquitin-related_modifier_1"/>
    <property type="match status" value="1"/>
</dbReference>
<dbReference type="GO" id="GO:0001403">
    <property type="term" value="P:invasive growth in response to glucose limitation"/>
    <property type="evidence" value="ECO:0007669"/>
    <property type="project" value="EnsemblFungi"/>
</dbReference>
<dbReference type="eggNOG" id="KOG4146">
    <property type="taxonomic scope" value="Eukaryota"/>
</dbReference>
<evidence type="ECO:0000256" key="5">
    <source>
        <dbReference type="HAMAP-Rule" id="MF_03048"/>
    </source>
</evidence>
<gene>
    <name evidence="5" type="primary">URM1</name>
    <name evidence="7" type="ORF">PNEG_01150</name>
</gene>
<comment type="subcellular location">
    <subcellularLocation>
        <location evidence="5 6">Cytoplasm</location>
    </subcellularLocation>
</comment>
<evidence type="ECO:0000256" key="4">
    <source>
        <dbReference type="ARBA" id="ARBA00022786"/>
    </source>
</evidence>
<keyword evidence="3 5" id="KW-0819">tRNA processing</keyword>
<dbReference type="InterPro" id="IPR012675">
    <property type="entry name" value="Beta-grasp_dom_sf"/>
</dbReference>
<dbReference type="AlphaFoldDB" id="M7PJ08"/>
<dbReference type="VEuPathDB" id="FungiDB:PNEG_01150"/>
<evidence type="ECO:0000256" key="6">
    <source>
        <dbReference type="RuleBase" id="RU361182"/>
    </source>
</evidence>
<comment type="function">
    <text evidence="5">Acts as a sulfur carrier required for 2-thiolation of mcm(5)S(2)U at tRNA wobble positions of cytosolic tRNA(Lys), tRNA(Glu) and tRNA(Gln). Serves as sulfur donor in tRNA 2-thiolation reaction by being thiocarboxylated (-COSH) at its C-terminus by the MOCS3 homolog UBA4. The sulfur is then transferred to tRNA to form 2-thiolation of mcm(5)S(2)U. Prior mcm(5) tRNA modification by the elongator complex is required for 2-thiolation. Also acts as a ubiquitin-like protein (UBL) that is covalently conjugated via an isopeptide bond to lysine residues of target proteins such as AHP1. The thiocarboxylated form serves as substrate for conjugation and oxidative stress specifically induces the formation of UBL-protein conjugates.</text>
</comment>
<keyword evidence="4 5" id="KW-0833">Ubl conjugation pathway</keyword>
<dbReference type="GO" id="GO:0042803">
    <property type="term" value="F:protein homodimerization activity"/>
    <property type="evidence" value="ECO:0007669"/>
    <property type="project" value="EnsemblFungi"/>
</dbReference>
<protein>
    <recommendedName>
        <fullName evidence="5 6">Ubiquitin-related modifier 1</fullName>
    </recommendedName>
</protein>
<evidence type="ECO:0000256" key="1">
    <source>
        <dbReference type="ARBA" id="ARBA00022490"/>
    </source>
</evidence>
<dbReference type="Pfam" id="PF09138">
    <property type="entry name" value="Urm1"/>
    <property type="match status" value="1"/>
</dbReference>
<dbReference type="GO" id="GO:0005829">
    <property type="term" value="C:cytosol"/>
    <property type="evidence" value="ECO:0007669"/>
    <property type="project" value="UniProtKB-UniRule"/>
</dbReference>
<name>M7PJ08_PNEMU</name>